<sequence length="21" mass="2417">MLVVVLGSLHWALSSMWMPKM</sequence>
<dbReference type="EMBL" id="GGEC01065132">
    <property type="protein sequence ID" value="MBX45616.1"/>
    <property type="molecule type" value="Transcribed_RNA"/>
</dbReference>
<keyword evidence="1" id="KW-0261">Viral envelope protein</keyword>
<proteinExistence type="predicted"/>
<reference evidence="1" key="1">
    <citation type="submission" date="2018-02" db="EMBL/GenBank/DDBJ databases">
        <title>Rhizophora mucronata_Transcriptome.</title>
        <authorList>
            <person name="Meera S.P."/>
            <person name="Sreeshan A."/>
            <person name="Augustine A."/>
        </authorList>
    </citation>
    <scope>NUCLEOTIDE SEQUENCE</scope>
    <source>
        <tissue evidence="1">Leaf</tissue>
    </source>
</reference>
<dbReference type="AlphaFoldDB" id="A0A2P2NSZ5"/>
<evidence type="ECO:0000313" key="1">
    <source>
        <dbReference type="EMBL" id="MBX45616.1"/>
    </source>
</evidence>
<keyword evidence="1" id="KW-0946">Virion</keyword>
<name>A0A2P2NSZ5_RHIMU</name>
<accession>A0A2P2NSZ5</accession>
<protein>
    <submittedName>
        <fullName evidence="1">Chloroplast inner envelope protein</fullName>
    </submittedName>
</protein>
<organism evidence="1">
    <name type="scientific">Rhizophora mucronata</name>
    <name type="common">Asiatic mangrove</name>
    <dbReference type="NCBI Taxonomy" id="61149"/>
    <lineage>
        <taxon>Eukaryota</taxon>
        <taxon>Viridiplantae</taxon>
        <taxon>Streptophyta</taxon>
        <taxon>Embryophyta</taxon>
        <taxon>Tracheophyta</taxon>
        <taxon>Spermatophyta</taxon>
        <taxon>Magnoliopsida</taxon>
        <taxon>eudicotyledons</taxon>
        <taxon>Gunneridae</taxon>
        <taxon>Pentapetalae</taxon>
        <taxon>rosids</taxon>
        <taxon>fabids</taxon>
        <taxon>Malpighiales</taxon>
        <taxon>Rhizophoraceae</taxon>
        <taxon>Rhizophora</taxon>
    </lineage>
</organism>